<dbReference type="Proteomes" id="UP001151699">
    <property type="component" value="Chromosome C"/>
</dbReference>
<dbReference type="EMBL" id="WJQU01000004">
    <property type="protein sequence ID" value="KAJ6636647.1"/>
    <property type="molecule type" value="Genomic_DNA"/>
</dbReference>
<gene>
    <name evidence="1" type="ORF">Bhyg_15238</name>
</gene>
<name>A0A9Q0MRH1_9DIPT</name>
<dbReference type="AlphaFoldDB" id="A0A9Q0MRH1"/>
<organism evidence="1 2">
    <name type="scientific">Pseudolycoriella hygida</name>
    <dbReference type="NCBI Taxonomy" id="35572"/>
    <lineage>
        <taxon>Eukaryota</taxon>
        <taxon>Metazoa</taxon>
        <taxon>Ecdysozoa</taxon>
        <taxon>Arthropoda</taxon>
        <taxon>Hexapoda</taxon>
        <taxon>Insecta</taxon>
        <taxon>Pterygota</taxon>
        <taxon>Neoptera</taxon>
        <taxon>Endopterygota</taxon>
        <taxon>Diptera</taxon>
        <taxon>Nematocera</taxon>
        <taxon>Sciaroidea</taxon>
        <taxon>Sciaridae</taxon>
        <taxon>Pseudolycoriella</taxon>
    </lineage>
</organism>
<reference evidence="1" key="1">
    <citation type="submission" date="2022-07" db="EMBL/GenBank/DDBJ databases">
        <authorList>
            <person name="Trinca V."/>
            <person name="Uliana J.V.C."/>
            <person name="Torres T.T."/>
            <person name="Ward R.J."/>
            <person name="Monesi N."/>
        </authorList>
    </citation>
    <scope>NUCLEOTIDE SEQUENCE</scope>
    <source>
        <strain evidence="1">HSMRA1968</strain>
        <tissue evidence="1">Whole embryos</tissue>
    </source>
</reference>
<keyword evidence="2" id="KW-1185">Reference proteome</keyword>
<evidence type="ECO:0000313" key="1">
    <source>
        <dbReference type="EMBL" id="KAJ6636647.1"/>
    </source>
</evidence>
<proteinExistence type="predicted"/>
<evidence type="ECO:0000313" key="2">
    <source>
        <dbReference type="Proteomes" id="UP001151699"/>
    </source>
</evidence>
<accession>A0A9Q0MRH1</accession>
<sequence>MLCTKIRLSERRYRNLHEQNDGGPVVRPCSTRELSECITPRTLTKNQRSTVSQNLKTPLVIFTLCISPETETLAPKDVKRDPRKPPPFCQNFKLFSNTNACSDDRKSDTLDFLIRGTEIGGATSSEGRSNDDDEKEMQPIECTCNEAALLPDFDMNLDGYEMDNFGHLPGDSRTPTPNRSDLIGGARCRLLKRPNSPMTEQVIRITMNNKQPNHRTYLSKKIQFNH</sequence>
<comment type="caution">
    <text evidence="1">The sequence shown here is derived from an EMBL/GenBank/DDBJ whole genome shotgun (WGS) entry which is preliminary data.</text>
</comment>
<protein>
    <submittedName>
        <fullName evidence="1">Uncharacterized protein</fullName>
    </submittedName>
</protein>
<dbReference type="OrthoDB" id="7756355at2759"/>